<dbReference type="SUPFAM" id="SSF56601">
    <property type="entry name" value="beta-lactamase/transpeptidase-like"/>
    <property type="match status" value="1"/>
</dbReference>
<dbReference type="InterPro" id="IPR001466">
    <property type="entry name" value="Beta-lactam-related"/>
</dbReference>
<evidence type="ECO:0000259" key="2">
    <source>
        <dbReference type="Pfam" id="PF00144"/>
    </source>
</evidence>
<dbReference type="OrthoDB" id="9793489at2"/>
<feature type="region of interest" description="Disordered" evidence="1">
    <location>
        <begin position="26"/>
        <end position="50"/>
    </location>
</feature>
<dbReference type="Gene3D" id="3.40.710.10">
    <property type="entry name" value="DD-peptidase/beta-lactamase superfamily"/>
    <property type="match status" value="1"/>
</dbReference>
<dbReference type="Pfam" id="PF00144">
    <property type="entry name" value="Beta-lactamase"/>
    <property type="match status" value="1"/>
</dbReference>
<dbReference type="PANTHER" id="PTHR46825:SF9">
    <property type="entry name" value="BETA-LACTAMASE-RELATED DOMAIN-CONTAINING PROTEIN"/>
    <property type="match status" value="1"/>
</dbReference>
<sequence>MQHKGKVILVILTMGIFVSLLSLSPAKPETPAENKPAKRTLTNKDSNNPALEPIDRMAQRLVTSLNLEGATVAVVKNEKLVYAKGFGYADKENKVTVEPYHLFRIGSISKLVTAIAILKMVDDKKIGLDDYVFGDNGILKGAKYKGITNRNFYKIKVKHLLNHTAGWSLITYGDPMFIPAKIHKMDKAAYPINFDEVIHFVITRHLPYTPGTHYNYSNFGYCLLGRIIEEKTGEKYVDWVQKNILRPNGITHMQIAGNFESDRLKNEVKYYDYSPDNKQLAYTGSGKMVDKPYGADDVEMLGPAGGWVANSVDMMRLLVMVDGYSKRYKDILSKDTMDKMIKGVGGVNQPLGWRSVSGEHWWRTGTLSGTSALLTRDLNGVSWVVISNTTPRRGSFWSTSRWAMRESFKQIKNWPSTDLFEVSE</sequence>
<feature type="domain" description="Beta-lactamase-related" evidence="2">
    <location>
        <begin position="54"/>
        <end position="392"/>
    </location>
</feature>
<name>A0A150XS66_ROSEK</name>
<dbReference type="PANTHER" id="PTHR46825">
    <property type="entry name" value="D-ALANYL-D-ALANINE-CARBOXYPEPTIDASE/ENDOPEPTIDASE AMPH"/>
    <property type="match status" value="1"/>
</dbReference>
<dbReference type="STRING" id="279360.MB14_12665"/>
<dbReference type="EMBL" id="LQZQ01000002">
    <property type="protein sequence ID" value="KYG81442.1"/>
    <property type="molecule type" value="Genomic_DNA"/>
</dbReference>
<dbReference type="Proteomes" id="UP000075583">
    <property type="component" value="Unassembled WGS sequence"/>
</dbReference>
<keyword evidence="4" id="KW-1185">Reference proteome</keyword>
<reference evidence="3" key="1">
    <citation type="submission" date="2016-01" db="EMBL/GenBank/DDBJ databases">
        <title>Genome sequencing of Roseivirga ehrenbergii KMM 6017.</title>
        <authorList>
            <person name="Selvaratnam C."/>
            <person name="Thevarajoo S."/>
            <person name="Goh K.M."/>
            <person name="Ee R."/>
            <person name="Chan K.-G."/>
            <person name="Chong C.S."/>
        </authorList>
    </citation>
    <scope>NUCLEOTIDE SEQUENCE [LARGE SCALE GENOMIC DNA]</scope>
    <source>
        <strain evidence="3">KMM 6017</strain>
    </source>
</reference>
<comment type="caution">
    <text evidence="3">The sequence shown here is derived from an EMBL/GenBank/DDBJ whole genome shotgun (WGS) entry which is preliminary data.</text>
</comment>
<protein>
    <recommendedName>
        <fullName evidence="2">Beta-lactamase-related domain-containing protein</fullName>
    </recommendedName>
</protein>
<dbReference type="AlphaFoldDB" id="A0A150XS66"/>
<evidence type="ECO:0000313" key="4">
    <source>
        <dbReference type="Proteomes" id="UP000075583"/>
    </source>
</evidence>
<organism evidence="3 4">
    <name type="scientific">Roseivirga ehrenbergii (strain DSM 102268 / JCM 13514 / KCTC 12282 / NCIMB 14502 / KMM 6017)</name>
    <dbReference type="NCBI Taxonomy" id="279360"/>
    <lineage>
        <taxon>Bacteria</taxon>
        <taxon>Pseudomonadati</taxon>
        <taxon>Bacteroidota</taxon>
        <taxon>Cytophagia</taxon>
        <taxon>Cytophagales</taxon>
        <taxon>Roseivirgaceae</taxon>
        <taxon>Roseivirga</taxon>
    </lineage>
</organism>
<evidence type="ECO:0000313" key="3">
    <source>
        <dbReference type="EMBL" id="KYG81442.1"/>
    </source>
</evidence>
<evidence type="ECO:0000256" key="1">
    <source>
        <dbReference type="SAM" id="MobiDB-lite"/>
    </source>
</evidence>
<accession>A0A150XS66</accession>
<proteinExistence type="predicted"/>
<dbReference type="InterPro" id="IPR050491">
    <property type="entry name" value="AmpC-like"/>
</dbReference>
<dbReference type="InterPro" id="IPR012338">
    <property type="entry name" value="Beta-lactam/transpept-like"/>
</dbReference>
<dbReference type="RefSeq" id="WP_062588371.1">
    <property type="nucleotide sequence ID" value="NZ_LQZQ01000002.1"/>
</dbReference>
<gene>
    <name evidence="3" type="ORF">MB14_12665</name>
</gene>